<dbReference type="Pfam" id="PF22046">
    <property type="entry name" value="FabMG"/>
    <property type="match status" value="1"/>
</dbReference>
<dbReference type="HOGENOM" id="CLU_610679_0_0_5"/>
<dbReference type="STRING" id="1185652.USDA257_c16800"/>
<protein>
    <submittedName>
        <fullName evidence="1">Uncharacterized protein</fullName>
    </submittedName>
</protein>
<proteinExistence type="predicted"/>
<dbReference type="EMBL" id="CP003563">
    <property type="protein sequence ID" value="AFL50268.1"/>
    <property type="molecule type" value="Genomic_DNA"/>
</dbReference>
<evidence type="ECO:0000313" key="1">
    <source>
        <dbReference type="EMBL" id="AFL50268.1"/>
    </source>
</evidence>
<evidence type="ECO:0000313" key="2">
    <source>
        <dbReference type="Proteomes" id="UP000006180"/>
    </source>
</evidence>
<dbReference type="InterPro" id="IPR053909">
    <property type="entry name" value="FabMG"/>
</dbReference>
<gene>
    <name evidence="1" type="ORF">USDA257_c16800</name>
</gene>
<accession>I3X312</accession>
<name>I3X312_SINF2</name>
<dbReference type="eggNOG" id="ENOG502Z7U8">
    <property type="taxonomic scope" value="Bacteria"/>
</dbReference>
<organism evidence="1 2">
    <name type="scientific">Sinorhizobium fredii (strain USDA 257)</name>
    <dbReference type="NCBI Taxonomy" id="1185652"/>
    <lineage>
        <taxon>Bacteria</taxon>
        <taxon>Pseudomonadati</taxon>
        <taxon>Pseudomonadota</taxon>
        <taxon>Alphaproteobacteria</taxon>
        <taxon>Hyphomicrobiales</taxon>
        <taxon>Rhizobiaceae</taxon>
        <taxon>Sinorhizobium/Ensifer group</taxon>
        <taxon>Sinorhizobium</taxon>
    </lineage>
</organism>
<sequence>MWIIQARVSHRSTTNGPKSDCMENPVALNRIAENKVFRKGDVFVLFGELFGRGYATGLLEEARRAGMEIVGITVGRRAENNALRPLDAEELSAAEARLGGRIINIPLMAGFDLDAPAGGPTPTDLLAAMTLESWEHDTLDWDYIKQCRDIATARFTNSLSQVMAVLDGMIADGRNVFFAHTMAGGIPKAKVFLVVANRIYKGRGPRHMSSQALLDSDMGKLILQNFDEVSAITFQHLIDFSAGIRERVEASGGQVRYTAYGYHGTAVLIDGSYRWQTYTNYTQGYAKMRLECIAQEAWAAGVKATVYNCPEIRTNSSDVFTGIELPLIPLLLALKKENGGQWAEDQWQACQQLLADGFTMKDVFQKITDMQANEVMRPFYDFSAWPMANSQAQSDLTIGTSNEITQMHRDSKAMISDLLSALVVEATGQLIFGESSDPSGPVQWLNHDIVARRLNASHLQWKSPVPLIAQGSKDSHLELA</sequence>
<dbReference type="KEGG" id="sfd:USDA257_c16800"/>
<dbReference type="AlphaFoldDB" id="I3X312"/>
<dbReference type="PATRIC" id="fig|1185652.3.peg.1744"/>
<dbReference type="Proteomes" id="UP000006180">
    <property type="component" value="Chromosome"/>
</dbReference>
<reference evidence="1 2" key="1">
    <citation type="journal article" date="2012" name="J. Bacteriol.">
        <title>Complete genome sequence of the broad-host-range strain Sinorhizobium fredii USDA257.</title>
        <authorList>
            <person name="Schuldes J."/>
            <person name="Rodriguez Orbegoso M."/>
            <person name="Schmeisser C."/>
            <person name="Krishnan H.B."/>
            <person name="Daniel R."/>
            <person name="Streit W.R."/>
        </authorList>
    </citation>
    <scope>NUCLEOTIDE SEQUENCE [LARGE SCALE GENOMIC DNA]</scope>
    <source>
        <strain evidence="1 2">USDA 257</strain>
    </source>
</reference>